<dbReference type="OrthoDB" id="9764953at2"/>
<sequence length="315" mass="33859">MRTLFTVVSVALALGGCGDPSEDSERDAQVVDAARTDSGGELDASREDDSGTDASLTHDSGSDAGPPDPCHIDVEIPADCTTSSCRQIERRRGSSECVTQGYLEYTPPGYGDGARYPLLVFLHGIGENGDGDGELANVARNGIPRLIGRNAWDLERPFIVLSPQHFARPDTDCHTTAEIQALFDYAKRAYDVDPSRIYLTGLSCGAIGGWNYLAAHTDTQGVAAAVLIAGDGRGAWSRAMCDLGRVPIWAFHGDDDPTVNVAGTRTPITNLMTMCDPVPDADMVIYPGVRHDSWTRTYDGSAGHDVYAWLLEHTR</sequence>
<dbReference type="Pfam" id="PF02230">
    <property type="entry name" value="Abhydrolase_2"/>
    <property type="match status" value="1"/>
</dbReference>
<dbReference type="PANTHER" id="PTHR43037">
    <property type="entry name" value="UNNAMED PRODUCT-RELATED"/>
    <property type="match status" value="1"/>
</dbReference>
<dbReference type="Proteomes" id="UP000034883">
    <property type="component" value="Chromosome"/>
</dbReference>
<evidence type="ECO:0000259" key="3">
    <source>
        <dbReference type="Pfam" id="PF02230"/>
    </source>
</evidence>
<evidence type="ECO:0000313" key="4">
    <source>
        <dbReference type="EMBL" id="AKF09856.1"/>
    </source>
</evidence>
<dbReference type="PROSITE" id="PS51257">
    <property type="entry name" value="PROKAR_LIPOPROTEIN"/>
    <property type="match status" value="1"/>
</dbReference>
<feature type="domain" description="Phospholipase/carboxylesterase/thioesterase" evidence="3">
    <location>
        <begin position="177"/>
        <end position="296"/>
    </location>
</feature>
<dbReference type="AlphaFoldDB" id="A0A0F6W828"/>
<dbReference type="InterPro" id="IPR029058">
    <property type="entry name" value="AB_hydrolase_fold"/>
</dbReference>
<dbReference type="KEGG" id="samy:DB32_007005"/>
<dbReference type="RefSeq" id="WP_157069722.1">
    <property type="nucleotide sequence ID" value="NZ_CP011125.1"/>
</dbReference>
<organism evidence="4 5">
    <name type="scientific">Sandaracinus amylolyticus</name>
    <dbReference type="NCBI Taxonomy" id="927083"/>
    <lineage>
        <taxon>Bacteria</taxon>
        <taxon>Pseudomonadati</taxon>
        <taxon>Myxococcota</taxon>
        <taxon>Polyangia</taxon>
        <taxon>Polyangiales</taxon>
        <taxon>Sandaracinaceae</taxon>
        <taxon>Sandaracinus</taxon>
    </lineage>
</organism>
<keyword evidence="5" id="KW-1185">Reference proteome</keyword>
<dbReference type="Gene3D" id="3.40.50.1820">
    <property type="entry name" value="alpha/beta hydrolase"/>
    <property type="match status" value="1"/>
</dbReference>
<keyword evidence="1" id="KW-0732">Signal</keyword>
<reference evidence="4 5" key="1">
    <citation type="submission" date="2015-03" db="EMBL/GenBank/DDBJ databases">
        <title>Genome assembly of Sandaracinus amylolyticus DSM 53668.</title>
        <authorList>
            <person name="Sharma G."/>
            <person name="Subramanian S."/>
        </authorList>
    </citation>
    <scope>NUCLEOTIDE SEQUENCE [LARGE SCALE GENOMIC DNA]</scope>
    <source>
        <strain evidence="4 5">DSM 53668</strain>
    </source>
</reference>
<dbReference type="EMBL" id="CP011125">
    <property type="protein sequence ID" value="AKF09856.1"/>
    <property type="molecule type" value="Genomic_DNA"/>
</dbReference>
<dbReference type="GO" id="GO:0016787">
    <property type="term" value="F:hydrolase activity"/>
    <property type="evidence" value="ECO:0007669"/>
    <property type="project" value="InterPro"/>
</dbReference>
<feature type="region of interest" description="Disordered" evidence="2">
    <location>
        <begin position="16"/>
        <end position="70"/>
    </location>
</feature>
<accession>A0A0F6W828</accession>
<evidence type="ECO:0000313" key="5">
    <source>
        <dbReference type="Proteomes" id="UP000034883"/>
    </source>
</evidence>
<protein>
    <recommendedName>
        <fullName evidence="3">Phospholipase/carboxylesterase/thioesterase domain-containing protein</fullName>
    </recommendedName>
</protein>
<gene>
    <name evidence="4" type="ORF">DB32_007005</name>
</gene>
<dbReference type="PANTHER" id="PTHR43037:SF1">
    <property type="entry name" value="BLL1128 PROTEIN"/>
    <property type="match status" value="1"/>
</dbReference>
<evidence type="ECO:0000256" key="2">
    <source>
        <dbReference type="SAM" id="MobiDB-lite"/>
    </source>
</evidence>
<name>A0A0F6W828_9BACT</name>
<dbReference type="SUPFAM" id="SSF53474">
    <property type="entry name" value="alpha/beta-Hydrolases"/>
    <property type="match status" value="1"/>
</dbReference>
<proteinExistence type="predicted"/>
<dbReference type="InterPro" id="IPR050955">
    <property type="entry name" value="Plant_Biomass_Hydrol_Est"/>
</dbReference>
<evidence type="ECO:0000256" key="1">
    <source>
        <dbReference type="ARBA" id="ARBA00022729"/>
    </source>
</evidence>
<dbReference type="STRING" id="927083.DB32_007005"/>
<dbReference type="InterPro" id="IPR003140">
    <property type="entry name" value="PLipase/COase/thioEstase"/>
</dbReference>